<dbReference type="OMA" id="IRHPHNI"/>
<organism evidence="1 2">
    <name type="scientific">Cajanus cajan</name>
    <name type="common">Pigeon pea</name>
    <name type="synonym">Cajanus indicus</name>
    <dbReference type="NCBI Taxonomy" id="3821"/>
    <lineage>
        <taxon>Eukaryota</taxon>
        <taxon>Viridiplantae</taxon>
        <taxon>Streptophyta</taxon>
        <taxon>Embryophyta</taxon>
        <taxon>Tracheophyta</taxon>
        <taxon>Spermatophyta</taxon>
        <taxon>Magnoliopsida</taxon>
        <taxon>eudicotyledons</taxon>
        <taxon>Gunneridae</taxon>
        <taxon>Pentapetalae</taxon>
        <taxon>rosids</taxon>
        <taxon>fabids</taxon>
        <taxon>Fabales</taxon>
        <taxon>Fabaceae</taxon>
        <taxon>Papilionoideae</taxon>
        <taxon>50 kb inversion clade</taxon>
        <taxon>NPAAA clade</taxon>
        <taxon>indigoferoid/millettioid clade</taxon>
        <taxon>Phaseoleae</taxon>
        <taxon>Cajanus</taxon>
    </lineage>
</organism>
<dbReference type="AlphaFoldDB" id="A0A151SLA2"/>
<gene>
    <name evidence="1" type="ORF">KK1_001855</name>
</gene>
<name>A0A151SLA2_CAJCA</name>
<evidence type="ECO:0000313" key="1">
    <source>
        <dbReference type="EMBL" id="KYP55634.1"/>
    </source>
</evidence>
<sequence>PFLASGVPYLSLDGLVINDESFSLKLNPNGCLGIEAEFVPRKACKKLSFSNCGVPNQHHLEHVINLLAIIPVQIRHPHNIPNPHASNSN</sequence>
<dbReference type="EMBL" id="CM003613">
    <property type="protein sequence ID" value="KYP55634.1"/>
    <property type="molecule type" value="Genomic_DNA"/>
</dbReference>
<evidence type="ECO:0000313" key="2">
    <source>
        <dbReference type="Proteomes" id="UP000075243"/>
    </source>
</evidence>
<dbReference type="Gramene" id="C.cajan_01809.t">
    <property type="protein sequence ID" value="C.cajan_01809.t.cds1"/>
    <property type="gene ID" value="C.cajan_01809"/>
</dbReference>
<accession>A0A151SLA2</accession>
<protein>
    <submittedName>
        <fullName evidence="1">Uncharacterized protein</fullName>
    </submittedName>
</protein>
<dbReference type="Proteomes" id="UP000075243">
    <property type="component" value="Chromosome 11"/>
</dbReference>
<proteinExistence type="predicted"/>
<keyword evidence="2" id="KW-1185">Reference proteome</keyword>
<feature type="non-terminal residue" evidence="1">
    <location>
        <position position="1"/>
    </location>
</feature>
<reference evidence="1 2" key="1">
    <citation type="journal article" date="2012" name="Nat. Biotechnol.">
        <title>Draft genome sequence of pigeonpea (Cajanus cajan), an orphan legume crop of resource-poor farmers.</title>
        <authorList>
            <person name="Varshney R.K."/>
            <person name="Chen W."/>
            <person name="Li Y."/>
            <person name="Bharti A.K."/>
            <person name="Saxena R.K."/>
            <person name="Schlueter J.A."/>
            <person name="Donoghue M.T."/>
            <person name="Azam S."/>
            <person name="Fan G."/>
            <person name="Whaley A.M."/>
            <person name="Farmer A.D."/>
            <person name="Sheridan J."/>
            <person name="Iwata A."/>
            <person name="Tuteja R."/>
            <person name="Penmetsa R.V."/>
            <person name="Wu W."/>
            <person name="Upadhyaya H.D."/>
            <person name="Yang S.P."/>
            <person name="Shah T."/>
            <person name="Saxena K.B."/>
            <person name="Michael T."/>
            <person name="McCombie W.R."/>
            <person name="Yang B."/>
            <person name="Zhang G."/>
            <person name="Yang H."/>
            <person name="Wang J."/>
            <person name="Spillane C."/>
            <person name="Cook D.R."/>
            <person name="May G.D."/>
            <person name="Xu X."/>
            <person name="Jackson S.A."/>
        </authorList>
    </citation>
    <scope>NUCLEOTIDE SEQUENCE [LARGE SCALE GENOMIC DNA]</scope>
    <source>
        <strain evidence="2">cv. Asha</strain>
    </source>
</reference>